<dbReference type="InterPro" id="IPR052922">
    <property type="entry name" value="Cytidylate_Kinase-2"/>
</dbReference>
<dbReference type="SUPFAM" id="SSF52540">
    <property type="entry name" value="P-loop containing nucleoside triphosphate hydrolases"/>
    <property type="match status" value="1"/>
</dbReference>
<sequence length="181" mass="21056">MKLQLIGASGTGKSTLGNYIAEKKHIKWIDTDDYLWKDKTFSENYPIEQRLKLYHDDREKFDHFVVSGSVFSWNPTGFTDRDLLVFLTIDDEQRFQRLIKREITRAGATSVWLDPQGNQTNDFLDWCKTYYTAKDPSDIGTFAEHSYQIAHSKSPVLKLDSSQPLDISYQLIKQKLEKNPL</sequence>
<gene>
    <name evidence="1" type="ORF">ATZ33_09295</name>
    <name evidence="2" type="ORF">RV15_GL003635</name>
</gene>
<dbReference type="Pfam" id="PF01202">
    <property type="entry name" value="SKI"/>
    <property type="match status" value="1"/>
</dbReference>
<dbReference type="Gene3D" id="3.40.50.300">
    <property type="entry name" value="P-loop containing nucleotide triphosphate hydrolases"/>
    <property type="match status" value="1"/>
</dbReference>
<organism evidence="2 4">
    <name type="scientific">Enterococcus silesiacus</name>
    <dbReference type="NCBI Taxonomy" id="332949"/>
    <lineage>
        <taxon>Bacteria</taxon>
        <taxon>Bacillati</taxon>
        <taxon>Bacillota</taxon>
        <taxon>Bacilli</taxon>
        <taxon>Lactobacillales</taxon>
        <taxon>Enterococcaceae</taxon>
        <taxon>Enterococcus</taxon>
    </lineage>
</organism>
<dbReference type="RefSeq" id="WP_071877546.1">
    <property type="nucleotide sequence ID" value="NZ_JXLC01000009.1"/>
</dbReference>
<dbReference type="Proteomes" id="UP000065511">
    <property type="component" value="Chromosome"/>
</dbReference>
<proteinExistence type="predicted"/>
<evidence type="ECO:0000313" key="4">
    <source>
        <dbReference type="Proteomes" id="UP000183039"/>
    </source>
</evidence>
<reference evidence="1 3" key="2">
    <citation type="submission" date="2015-12" db="EMBL/GenBank/DDBJ databases">
        <authorList>
            <person name="Lauer A."/>
            <person name="Humrighouse B."/>
            <person name="Loparev V."/>
            <person name="Shewmaker P.L."/>
            <person name="Whitney A.M."/>
            <person name="McLaughlin R.W."/>
        </authorList>
    </citation>
    <scope>NUCLEOTIDE SEQUENCE [LARGE SCALE GENOMIC DNA]</scope>
    <source>
        <strain evidence="1 3">LMG 23085</strain>
    </source>
</reference>
<evidence type="ECO:0000313" key="1">
    <source>
        <dbReference type="EMBL" id="ALS01557.1"/>
    </source>
</evidence>
<dbReference type="KEGG" id="ess:ATZ33_09295"/>
<dbReference type="InterPro" id="IPR027417">
    <property type="entry name" value="P-loop_NTPase"/>
</dbReference>
<evidence type="ECO:0000313" key="3">
    <source>
        <dbReference type="Proteomes" id="UP000065511"/>
    </source>
</evidence>
<keyword evidence="3" id="KW-1185">Reference proteome</keyword>
<accession>A0A0S3KBF0</accession>
<evidence type="ECO:0000313" key="2">
    <source>
        <dbReference type="EMBL" id="OJG91990.1"/>
    </source>
</evidence>
<dbReference type="EMBL" id="JXLC01000009">
    <property type="protein sequence ID" value="OJG91990.1"/>
    <property type="molecule type" value="Genomic_DNA"/>
</dbReference>
<dbReference type="EMBL" id="CP013614">
    <property type="protein sequence ID" value="ALS01557.1"/>
    <property type="molecule type" value="Genomic_DNA"/>
</dbReference>
<dbReference type="AlphaFoldDB" id="A0A0S3KBF0"/>
<dbReference type="Proteomes" id="UP000183039">
    <property type="component" value="Unassembled WGS sequence"/>
</dbReference>
<evidence type="ECO:0008006" key="5">
    <source>
        <dbReference type="Google" id="ProtNLM"/>
    </source>
</evidence>
<dbReference type="PANTHER" id="PTHR37816">
    <property type="entry name" value="YALI0E33011P"/>
    <property type="match status" value="1"/>
</dbReference>
<dbReference type="OrthoDB" id="1201990at2"/>
<name>A0A0S3KBF0_9ENTE</name>
<dbReference type="InterPro" id="IPR031322">
    <property type="entry name" value="Shikimate/glucono_kinase"/>
</dbReference>
<reference evidence="2 4" key="1">
    <citation type="submission" date="2014-12" db="EMBL/GenBank/DDBJ databases">
        <title>Draft genome sequences of 29 type strains of Enterococci.</title>
        <authorList>
            <person name="Zhong Z."/>
            <person name="Sun Z."/>
            <person name="Liu W."/>
            <person name="Zhang W."/>
            <person name="Zhang H."/>
        </authorList>
    </citation>
    <scope>NUCLEOTIDE SEQUENCE [LARGE SCALE GENOMIC DNA]</scope>
    <source>
        <strain evidence="2 4">DSM 22801</strain>
    </source>
</reference>
<dbReference type="PANTHER" id="PTHR37816:SF2">
    <property type="entry name" value="DNA TOPOLOGY MODULATION PROTEIN FLAR-RELATED PROTEIN"/>
    <property type="match status" value="1"/>
</dbReference>
<protein>
    <recommendedName>
        <fullName evidence="5">Shikimate kinase</fullName>
    </recommendedName>
</protein>